<dbReference type="InterPro" id="IPR001633">
    <property type="entry name" value="EAL_dom"/>
</dbReference>
<dbReference type="PANTHER" id="PTHR33121:SF70">
    <property type="entry name" value="SIGNALING PROTEIN YKOW"/>
    <property type="match status" value="1"/>
</dbReference>
<dbReference type="AlphaFoldDB" id="A0A9D2HB87"/>
<dbReference type="PANTHER" id="PTHR33121">
    <property type="entry name" value="CYCLIC DI-GMP PHOSPHODIESTERASE PDEF"/>
    <property type="match status" value="1"/>
</dbReference>
<dbReference type="InterPro" id="IPR035919">
    <property type="entry name" value="EAL_sf"/>
</dbReference>
<name>A0A9D2HB87_9FIRM</name>
<dbReference type="InterPro" id="IPR050706">
    <property type="entry name" value="Cyclic-di-GMP_PDE-like"/>
</dbReference>
<dbReference type="Pfam" id="PF00563">
    <property type="entry name" value="EAL"/>
    <property type="match status" value="1"/>
</dbReference>
<dbReference type="SMART" id="SM00052">
    <property type="entry name" value="EAL"/>
    <property type="match status" value="1"/>
</dbReference>
<dbReference type="GO" id="GO:0071111">
    <property type="term" value="F:cyclic-guanylate-specific phosphodiesterase activity"/>
    <property type="evidence" value="ECO:0007669"/>
    <property type="project" value="InterPro"/>
</dbReference>
<feature type="domain" description="EAL" evidence="1">
    <location>
        <begin position="4"/>
        <end position="257"/>
    </location>
</feature>
<reference evidence="2" key="1">
    <citation type="journal article" date="2021" name="PeerJ">
        <title>Extensive microbial diversity within the chicken gut microbiome revealed by metagenomics and culture.</title>
        <authorList>
            <person name="Gilroy R."/>
            <person name="Ravi A."/>
            <person name="Getino M."/>
            <person name="Pursley I."/>
            <person name="Horton D.L."/>
            <person name="Alikhan N.F."/>
            <person name="Baker D."/>
            <person name="Gharbi K."/>
            <person name="Hall N."/>
            <person name="Watson M."/>
            <person name="Adriaenssens E.M."/>
            <person name="Foster-Nyarko E."/>
            <person name="Jarju S."/>
            <person name="Secka A."/>
            <person name="Antonio M."/>
            <person name="Oren A."/>
            <person name="Chaudhuri R.R."/>
            <person name="La Ragione R."/>
            <person name="Hildebrand F."/>
            <person name="Pallen M.J."/>
        </authorList>
    </citation>
    <scope>NUCLEOTIDE SEQUENCE</scope>
    <source>
        <strain evidence="2">ChiSjej2B20-11307</strain>
    </source>
</reference>
<dbReference type="EMBL" id="DXAK01000045">
    <property type="protein sequence ID" value="HJA07234.1"/>
    <property type="molecule type" value="Genomic_DNA"/>
</dbReference>
<organism evidence="2 3">
    <name type="scientific">Candidatus Mediterraneibacter pullicola</name>
    <dbReference type="NCBI Taxonomy" id="2838682"/>
    <lineage>
        <taxon>Bacteria</taxon>
        <taxon>Bacillati</taxon>
        <taxon>Bacillota</taxon>
        <taxon>Clostridia</taxon>
        <taxon>Lachnospirales</taxon>
        <taxon>Lachnospiraceae</taxon>
        <taxon>Mediterraneibacter</taxon>
    </lineage>
</organism>
<dbReference type="Proteomes" id="UP000824223">
    <property type="component" value="Unassembled WGS sequence"/>
</dbReference>
<dbReference type="SUPFAM" id="SSF141868">
    <property type="entry name" value="EAL domain-like"/>
    <property type="match status" value="1"/>
</dbReference>
<evidence type="ECO:0000259" key="1">
    <source>
        <dbReference type="PROSITE" id="PS50883"/>
    </source>
</evidence>
<dbReference type="Gene3D" id="3.20.20.450">
    <property type="entry name" value="EAL domain"/>
    <property type="match status" value="1"/>
</dbReference>
<reference evidence="2" key="2">
    <citation type="submission" date="2021-04" db="EMBL/GenBank/DDBJ databases">
        <authorList>
            <person name="Gilroy R."/>
        </authorList>
    </citation>
    <scope>NUCLEOTIDE SEQUENCE</scope>
    <source>
        <strain evidence="2">ChiSjej2B20-11307</strain>
    </source>
</reference>
<evidence type="ECO:0000313" key="2">
    <source>
        <dbReference type="EMBL" id="HJA07234.1"/>
    </source>
</evidence>
<proteinExistence type="predicted"/>
<dbReference type="PROSITE" id="PS50883">
    <property type="entry name" value="EAL"/>
    <property type="match status" value="1"/>
</dbReference>
<dbReference type="CDD" id="cd01948">
    <property type="entry name" value="EAL"/>
    <property type="match status" value="1"/>
</dbReference>
<gene>
    <name evidence="2" type="ORF">H9798_08875</name>
</gene>
<sequence>MKGLSKVERNFKEALKNRDFHVWYQPQIDMRTGSPRGGEALVRWQRGDGALIPPDRFVPALEKVGLMPFLDEEVVRLVCKDVCEAKQRGFLFGPVSVNLSRLHAGREGSSDRIRKVTAYYGIQPGELSFEITETAEKEKDETGLMEFAGQLQKEGYRIAMDDYGTGNSTLKLLQEIRFDILKLDRHFVSRIGEPRADIILASTIDMAGRLGMEVVAEGVETEEQIRFLVENQCYLGQGYYYSRPLTKEQYIRWRGQI</sequence>
<comment type="caution">
    <text evidence="2">The sequence shown here is derived from an EMBL/GenBank/DDBJ whole genome shotgun (WGS) entry which is preliminary data.</text>
</comment>
<evidence type="ECO:0000313" key="3">
    <source>
        <dbReference type="Proteomes" id="UP000824223"/>
    </source>
</evidence>
<accession>A0A9D2HB87</accession>
<protein>
    <submittedName>
        <fullName evidence="2">EAL domain-containing protein</fullName>
    </submittedName>
</protein>